<dbReference type="AlphaFoldDB" id="A0A9P7FNZ3"/>
<evidence type="ECO:0000313" key="2">
    <source>
        <dbReference type="EMBL" id="KAG5634234.1"/>
    </source>
</evidence>
<comment type="caution">
    <text evidence="2">The sequence shown here is derived from an EMBL/GenBank/DDBJ whole genome shotgun (WGS) entry which is preliminary data.</text>
</comment>
<proteinExistence type="predicted"/>
<keyword evidence="3" id="KW-1185">Reference proteome</keyword>
<feature type="compositionally biased region" description="Low complexity" evidence="1">
    <location>
        <begin position="79"/>
        <end position="91"/>
    </location>
</feature>
<reference evidence="2" key="1">
    <citation type="submission" date="2021-02" db="EMBL/GenBank/DDBJ databases">
        <authorList>
            <person name="Nieuwenhuis M."/>
            <person name="Van De Peppel L.J.J."/>
        </authorList>
    </citation>
    <scope>NUCLEOTIDE SEQUENCE</scope>
    <source>
        <strain evidence="2">D49</strain>
    </source>
</reference>
<evidence type="ECO:0000256" key="1">
    <source>
        <dbReference type="SAM" id="MobiDB-lite"/>
    </source>
</evidence>
<dbReference type="Proteomes" id="UP000717328">
    <property type="component" value="Unassembled WGS sequence"/>
</dbReference>
<organism evidence="2 3">
    <name type="scientific">Sphagnurus paluster</name>
    <dbReference type="NCBI Taxonomy" id="117069"/>
    <lineage>
        <taxon>Eukaryota</taxon>
        <taxon>Fungi</taxon>
        <taxon>Dikarya</taxon>
        <taxon>Basidiomycota</taxon>
        <taxon>Agaricomycotina</taxon>
        <taxon>Agaricomycetes</taxon>
        <taxon>Agaricomycetidae</taxon>
        <taxon>Agaricales</taxon>
        <taxon>Tricholomatineae</taxon>
        <taxon>Lyophyllaceae</taxon>
        <taxon>Sphagnurus</taxon>
    </lineage>
</organism>
<accession>A0A9P7FNZ3</accession>
<name>A0A9P7FNZ3_9AGAR</name>
<dbReference type="EMBL" id="JABCKI010006537">
    <property type="protein sequence ID" value="KAG5634234.1"/>
    <property type="molecule type" value="Genomic_DNA"/>
</dbReference>
<dbReference type="OrthoDB" id="2688210at2759"/>
<feature type="region of interest" description="Disordered" evidence="1">
    <location>
        <begin position="66"/>
        <end position="100"/>
    </location>
</feature>
<reference evidence="2" key="2">
    <citation type="submission" date="2021-10" db="EMBL/GenBank/DDBJ databases">
        <title>Phylogenomics reveals ancestral predisposition of the termite-cultivated fungus Termitomyces towards a domesticated lifestyle.</title>
        <authorList>
            <person name="Auxier B."/>
            <person name="Grum-Grzhimaylo A."/>
            <person name="Cardenas M.E."/>
            <person name="Lodge J.D."/>
            <person name="Laessoe T."/>
            <person name="Pedersen O."/>
            <person name="Smith M.E."/>
            <person name="Kuyper T.W."/>
            <person name="Franco-Molano E.A."/>
            <person name="Baroni T.J."/>
            <person name="Aanen D.K."/>
        </authorList>
    </citation>
    <scope>NUCLEOTIDE SEQUENCE</scope>
    <source>
        <strain evidence="2">D49</strain>
    </source>
</reference>
<gene>
    <name evidence="2" type="ORF">H0H81_002770</name>
</gene>
<protein>
    <submittedName>
        <fullName evidence="2">Uncharacterized protein</fullName>
    </submittedName>
</protein>
<evidence type="ECO:0000313" key="3">
    <source>
        <dbReference type="Proteomes" id="UP000717328"/>
    </source>
</evidence>
<sequence>MPEATDPLLEPVPDFEGEDFAEGRQALIDAGVPAEGAAAAVGTIWTLNRQRRHEAWLALQAQQQVPLDPPANPQPNGTQAKQQPKAPAYPAGRTVPAHGHLNPSVYARTKLSKNEWVELWYFTKEGCLDADLPTTSLASDTFGLTTNESNSLQIRAVSTARHSPRAVDDTKLTWDQIMVAAKTYTRTLQELGFEEKYYKDIWTFYSDVDFRRADMRATDADRTCIHYVTIIRREFYQKADSAYAFDITKFSKERFDEIAYELRNNPSQPTIPPQPKPPVSIPATSIRISSIAFQIPTQEAERGESGMRSVPPAVSP</sequence>
<feature type="region of interest" description="Disordered" evidence="1">
    <location>
        <begin position="297"/>
        <end position="316"/>
    </location>
</feature>